<comment type="cofactor">
    <cofactor evidence="1">
        <name>a divalent metal cation</name>
        <dbReference type="ChEBI" id="CHEBI:60240"/>
    </cofactor>
</comment>
<comment type="caution">
    <text evidence="5">The sequence shown here is derived from an EMBL/GenBank/DDBJ whole genome shotgun (WGS) entry which is preliminary data.</text>
</comment>
<dbReference type="Proteomes" id="UP001519460">
    <property type="component" value="Unassembled WGS sequence"/>
</dbReference>
<dbReference type="InterPro" id="IPR027806">
    <property type="entry name" value="HARBI1_dom"/>
</dbReference>
<feature type="domain" description="DDE Tnp4" evidence="4">
    <location>
        <begin position="23"/>
        <end position="64"/>
    </location>
</feature>
<dbReference type="AlphaFoldDB" id="A0ABD0KU14"/>
<organism evidence="5 6">
    <name type="scientific">Batillaria attramentaria</name>
    <dbReference type="NCBI Taxonomy" id="370345"/>
    <lineage>
        <taxon>Eukaryota</taxon>
        <taxon>Metazoa</taxon>
        <taxon>Spiralia</taxon>
        <taxon>Lophotrochozoa</taxon>
        <taxon>Mollusca</taxon>
        <taxon>Gastropoda</taxon>
        <taxon>Caenogastropoda</taxon>
        <taxon>Sorbeoconcha</taxon>
        <taxon>Cerithioidea</taxon>
        <taxon>Batillariidae</taxon>
        <taxon>Batillaria</taxon>
    </lineage>
</organism>
<evidence type="ECO:0000256" key="3">
    <source>
        <dbReference type="SAM" id="MobiDB-lite"/>
    </source>
</evidence>
<evidence type="ECO:0000313" key="5">
    <source>
        <dbReference type="EMBL" id="KAK7490679.1"/>
    </source>
</evidence>
<evidence type="ECO:0000259" key="4">
    <source>
        <dbReference type="Pfam" id="PF13359"/>
    </source>
</evidence>
<evidence type="ECO:0000313" key="6">
    <source>
        <dbReference type="Proteomes" id="UP001519460"/>
    </source>
</evidence>
<name>A0ABD0KU14_9CAEN</name>
<dbReference type="Pfam" id="PF13359">
    <property type="entry name" value="DDE_Tnp_4"/>
    <property type="match status" value="1"/>
</dbReference>
<proteinExistence type="predicted"/>
<keyword evidence="2" id="KW-0479">Metal-binding</keyword>
<accession>A0ABD0KU14</accession>
<keyword evidence="6" id="KW-1185">Reference proteome</keyword>
<reference evidence="5 6" key="1">
    <citation type="journal article" date="2023" name="Sci. Data">
        <title>Genome assembly of the Korean intertidal mud-creeper Batillaria attramentaria.</title>
        <authorList>
            <person name="Patra A.K."/>
            <person name="Ho P.T."/>
            <person name="Jun S."/>
            <person name="Lee S.J."/>
            <person name="Kim Y."/>
            <person name="Won Y.J."/>
        </authorList>
    </citation>
    <scope>NUCLEOTIDE SEQUENCE [LARGE SCALE GENOMIC DNA]</scope>
    <source>
        <strain evidence="5">Wonlab-2016</strain>
    </source>
</reference>
<gene>
    <name evidence="5" type="ORF">BaRGS_00018096</name>
</gene>
<evidence type="ECO:0000256" key="1">
    <source>
        <dbReference type="ARBA" id="ARBA00001968"/>
    </source>
</evidence>
<dbReference type="EMBL" id="JACVVK020000124">
    <property type="protein sequence ID" value="KAK7490679.1"/>
    <property type="molecule type" value="Genomic_DNA"/>
</dbReference>
<protein>
    <recommendedName>
        <fullName evidence="4">DDE Tnp4 domain-containing protein</fullName>
    </recommendedName>
</protein>
<feature type="compositionally biased region" description="Acidic residues" evidence="3">
    <location>
        <begin position="74"/>
        <end position="85"/>
    </location>
</feature>
<dbReference type="GO" id="GO:0046872">
    <property type="term" value="F:metal ion binding"/>
    <property type="evidence" value="ECO:0007669"/>
    <property type="project" value="UniProtKB-KW"/>
</dbReference>
<sequence>MADDPISRPADQAAEELPAVTSCHGALLRVNGVLKHRWHCLHSELRYQPLPAMKVIEACICLHNVARTLGLPDPDSDYEDEDGDEPQGQNNQRA</sequence>
<feature type="region of interest" description="Disordered" evidence="3">
    <location>
        <begin position="71"/>
        <end position="94"/>
    </location>
</feature>
<evidence type="ECO:0000256" key="2">
    <source>
        <dbReference type="ARBA" id="ARBA00022723"/>
    </source>
</evidence>